<keyword evidence="6" id="KW-0175">Coiled coil</keyword>
<evidence type="ECO:0000256" key="6">
    <source>
        <dbReference type="SAM" id="Coils"/>
    </source>
</evidence>
<comment type="caution">
    <text evidence="9">The sequence shown here is derived from an EMBL/GenBank/DDBJ whole genome shotgun (WGS) entry which is preliminary data.</text>
</comment>
<evidence type="ECO:0000256" key="1">
    <source>
        <dbReference type="ARBA" id="ARBA00004123"/>
    </source>
</evidence>
<keyword evidence="3" id="KW-0863">Zinc-finger</keyword>
<dbReference type="AlphaFoldDB" id="A0A4Y9YFP2"/>
<organism evidence="9 10">
    <name type="scientific">Dentipellis fragilis</name>
    <dbReference type="NCBI Taxonomy" id="205917"/>
    <lineage>
        <taxon>Eukaryota</taxon>
        <taxon>Fungi</taxon>
        <taxon>Dikarya</taxon>
        <taxon>Basidiomycota</taxon>
        <taxon>Agaricomycotina</taxon>
        <taxon>Agaricomycetes</taxon>
        <taxon>Russulales</taxon>
        <taxon>Hericiaceae</taxon>
        <taxon>Dentipellis</taxon>
    </lineage>
</organism>
<dbReference type="GO" id="GO:0008270">
    <property type="term" value="F:zinc ion binding"/>
    <property type="evidence" value="ECO:0007669"/>
    <property type="project" value="UniProtKB-KW"/>
</dbReference>
<evidence type="ECO:0000313" key="9">
    <source>
        <dbReference type="EMBL" id="TFY61175.1"/>
    </source>
</evidence>
<comment type="subcellular location">
    <subcellularLocation>
        <location evidence="1">Nucleus</location>
    </subcellularLocation>
</comment>
<keyword evidence="10" id="KW-1185">Reference proteome</keyword>
<dbReference type="Pfam" id="PF05699">
    <property type="entry name" value="Dimer_Tnp_hAT"/>
    <property type="match status" value="1"/>
</dbReference>
<keyword evidence="2" id="KW-0479">Metal-binding</keyword>
<feature type="domain" description="HAT C-terminal dimerisation" evidence="8">
    <location>
        <begin position="537"/>
        <end position="615"/>
    </location>
</feature>
<feature type="compositionally biased region" description="Low complexity" evidence="7">
    <location>
        <begin position="967"/>
        <end position="979"/>
    </location>
</feature>
<gene>
    <name evidence="9" type="ORF">EVG20_g7153</name>
</gene>
<keyword evidence="4" id="KW-0862">Zinc</keyword>
<evidence type="ECO:0000313" key="10">
    <source>
        <dbReference type="Proteomes" id="UP000298327"/>
    </source>
</evidence>
<protein>
    <recommendedName>
        <fullName evidence="8">HAT C-terminal dimerisation domain-containing protein</fullName>
    </recommendedName>
</protein>
<evidence type="ECO:0000256" key="3">
    <source>
        <dbReference type="ARBA" id="ARBA00022771"/>
    </source>
</evidence>
<feature type="compositionally biased region" description="Polar residues" evidence="7">
    <location>
        <begin position="911"/>
        <end position="926"/>
    </location>
</feature>
<feature type="region of interest" description="Disordered" evidence="7">
    <location>
        <begin position="803"/>
        <end position="1001"/>
    </location>
</feature>
<accession>A0A4Y9YFP2</accession>
<dbReference type="InterPro" id="IPR052035">
    <property type="entry name" value="ZnF_BED_domain_contain"/>
</dbReference>
<keyword evidence="5" id="KW-0539">Nucleus</keyword>
<dbReference type="STRING" id="205917.A0A4Y9YFP2"/>
<proteinExistence type="predicted"/>
<evidence type="ECO:0000256" key="7">
    <source>
        <dbReference type="SAM" id="MobiDB-lite"/>
    </source>
</evidence>
<sequence>MRHLRATYQAANISVAREKIVKPFLRDGSITAAFERSKKGKVTYSHRQHTKAETKAEIIRWVSESLRPFNIVSDRGFNCLMKTGRPGYYIPSPSTVSCDVKLVFARARNRIAKLLQEHDGDLNFVMDAWTSSNHHAFIALTIHLMFNGEPISILLDLVEVDESHSGLNLAQAFARVLEEFGISNKMLSVTCDNASANDVMTDELVELVDSFSGQVARMRCFAHVVNLVAKSLLCQFDVLKAKADAELTNAERELQQLAEDLNLEDLQTQREKAAAAVGEGDDFGEEDDDDHDLVDETREMPASERIELEKSILPVKLVLLRKISFKIIHSTTILLPAWKAALKELNMPVHMMPCNVATRWNSTFDMLEFALKYQQAIRVVVGDARFELDKFELVANMPNLAVVIPAMDHIDQHFATETLNTKLNPAIHASISIAKRTLNHYYNLTDSSEVYRIAMILHPRHKLEYFKHANWEADWIDTAREIVRDEFDRSYASVAIPDNEAADDAESSAETTEIQSQNIFDNLPALRKPKVSSRLDELARYLAADVENVADGLQWWHRQCSEYPRLSRMAINYLSIPATSVAVERVFSRGHLLLSHTQNCLSAQTTRALLCLGDWSLLGLVKDEDVLKIAKMDDVEEGCKQVDESGEYQPEEGWDAIDMSPVRPVSDPYQYPHIYLYPPNGYGYFVGMANVNRSPNPWSRKKCEMIRDTGLSGMPLPKVRYNAECICMEDWSSFTPFFLKALQLASAELGVDQQTDADEALREWVAALEQNVLEAMTEPPSPKEKFAAYTPRPAQTEMKIHMTHKQTQMQQATLSAGDPPSPGDEEASQDPVTPTPGGSFGQQLSLMPSTDKGKGCMQGLPTVRSGNTPGSSYLWPAASPRGPRLAHQGPRLGPFAPNTGEHQPNPPPPTVSSGESQCSTSPDTSVPSPWSDSAPIPPPSSASSQPDDNEGSASDSGAQPGLEETEPSSSVSHSPAPAVDRPVVNQCQRPRKQQATHVHHL</sequence>
<feature type="coiled-coil region" evidence="6">
    <location>
        <begin position="240"/>
        <end position="267"/>
    </location>
</feature>
<feature type="compositionally biased region" description="Polar residues" evidence="7">
    <location>
        <begin position="805"/>
        <end position="814"/>
    </location>
</feature>
<name>A0A4Y9YFP2_9AGAM</name>
<dbReference type="InterPro" id="IPR012337">
    <property type="entry name" value="RNaseH-like_sf"/>
</dbReference>
<dbReference type="Proteomes" id="UP000298327">
    <property type="component" value="Unassembled WGS sequence"/>
</dbReference>
<reference evidence="9 10" key="1">
    <citation type="submission" date="2019-02" db="EMBL/GenBank/DDBJ databases">
        <title>Genome sequencing of the rare red list fungi Dentipellis fragilis.</title>
        <authorList>
            <person name="Buettner E."/>
            <person name="Kellner H."/>
        </authorList>
    </citation>
    <scope>NUCLEOTIDE SEQUENCE [LARGE SCALE GENOMIC DNA]</scope>
    <source>
        <strain evidence="9 10">DSM 105465</strain>
    </source>
</reference>
<dbReference type="InterPro" id="IPR008906">
    <property type="entry name" value="HATC_C_dom"/>
</dbReference>
<evidence type="ECO:0000256" key="2">
    <source>
        <dbReference type="ARBA" id="ARBA00022723"/>
    </source>
</evidence>
<dbReference type="OrthoDB" id="1607513at2759"/>
<dbReference type="PANTHER" id="PTHR46481">
    <property type="entry name" value="ZINC FINGER BED DOMAIN-CONTAINING PROTEIN 4"/>
    <property type="match status" value="1"/>
</dbReference>
<feature type="compositionally biased region" description="Basic residues" evidence="7">
    <location>
        <begin position="989"/>
        <end position="1001"/>
    </location>
</feature>
<dbReference type="SUPFAM" id="SSF140996">
    <property type="entry name" value="Hermes dimerisation domain"/>
    <property type="match status" value="1"/>
</dbReference>
<dbReference type="SUPFAM" id="SSF53098">
    <property type="entry name" value="Ribonuclease H-like"/>
    <property type="match status" value="1"/>
</dbReference>
<evidence type="ECO:0000256" key="4">
    <source>
        <dbReference type="ARBA" id="ARBA00022833"/>
    </source>
</evidence>
<dbReference type="PANTHER" id="PTHR46481:SF10">
    <property type="entry name" value="ZINC FINGER BED DOMAIN-CONTAINING PROTEIN 39"/>
    <property type="match status" value="1"/>
</dbReference>
<dbReference type="GO" id="GO:0005634">
    <property type="term" value="C:nucleus"/>
    <property type="evidence" value="ECO:0007669"/>
    <property type="project" value="UniProtKB-SubCell"/>
</dbReference>
<evidence type="ECO:0000256" key="5">
    <source>
        <dbReference type="ARBA" id="ARBA00023242"/>
    </source>
</evidence>
<dbReference type="GO" id="GO:0046983">
    <property type="term" value="F:protein dimerization activity"/>
    <property type="evidence" value="ECO:0007669"/>
    <property type="project" value="InterPro"/>
</dbReference>
<dbReference type="EMBL" id="SEOQ01000523">
    <property type="protein sequence ID" value="TFY61175.1"/>
    <property type="molecule type" value="Genomic_DNA"/>
</dbReference>
<evidence type="ECO:0000259" key="8">
    <source>
        <dbReference type="Pfam" id="PF05699"/>
    </source>
</evidence>